<keyword evidence="5 6" id="KW-0472">Membrane</keyword>
<dbReference type="CDD" id="cd06173">
    <property type="entry name" value="MFS_MefA_like"/>
    <property type="match status" value="1"/>
</dbReference>
<evidence type="ECO:0000256" key="6">
    <source>
        <dbReference type="SAM" id="Phobius"/>
    </source>
</evidence>
<comment type="caution">
    <text evidence="7">The sequence shown here is derived from an EMBL/GenBank/DDBJ whole genome shotgun (WGS) entry which is preliminary data.</text>
</comment>
<dbReference type="SUPFAM" id="SSF103473">
    <property type="entry name" value="MFS general substrate transporter"/>
    <property type="match status" value="1"/>
</dbReference>
<gene>
    <name evidence="7" type="ORF">NCG91_07375</name>
</gene>
<feature type="transmembrane region" description="Helical" evidence="6">
    <location>
        <begin position="134"/>
        <end position="152"/>
    </location>
</feature>
<dbReference type="Pfam" id="PF07690">
    <property type="entry name" value="MFS_1"/>
    <property type="match status" value="1"/>
</dbReference>
<accession>A0ABT0WMY5</accession>
<feature type="transmembrane region" description="Helical" evidence="6">
    <location>
        <begin position="411"/>
        <end position="431"/>
    </location>
</feature>
<dbReference type="InterPro" id="IPR011701">
    <property type="entry name" value="MFS"/>
</dbReference>
<evidence type="ECO:0000256" key="2">
    <source>
        <dbReference type="ARBA" id="ARBA00022475"/>
    </source>
</evidence>
<feature type="transmembrane region" description="Helical" evidence="6">
    <location>
        <begin position="78"/>
        <end position="98"/>
    </location>
</feature>
<evidence type="ECO:0000313" key="7">
    <source>
        <dbReference type="EMBL" id="MCM2565418.1"/>
    </source>
</evidence>
<keyword evidence="8" id="KW-1185">Reference proteome</keyword>
<feature type="transmembrane region" description="Helical" evidence="6">
    <location>
        <begin position="280"/>
        <end position="303"/>
    </location>
</feature>
<comment type="subcellular location">
    <subcellularLocation>
        <location evidence="1">Cell membrane</location>
        <topology evidence="1">Multi-pass membrane protein</topology>
    </subcellularLocation>
</comment>
<dbReference type="Gene3D" id="1.20.1250.20">
    <property type="entry name" value="MFS general substrate transporter like domains"/>
    <property type="match status" value="1"/>
</dbReference>
<feature type="transmembrane region" description="Helical" evidence="6">
    <location>
        <begin position="251"/>
        <end position="274"/>
    </location>
</feature>
<keyword evidence="2" id="KW-1003">Cell membrane</keyword>
<feature type="transmembrane region" description="Helical" evidence="6">
    <location>
        <begin position="388"/>
        <end position="405"/>
    </location>
</feature>
<keyword evidence="4 6" id="KW-1133">Transmembrane helix</keyword>
<proteinExistence type="predicted"/>
<evidence type="ECO:0000256" key="1">
    <source>
        <dbReference type="ARBA" id="ARBA00004651"/>
    </source>
</evidence>
<feature type="transmembrane region" description="Helical" evidence="6">
    <location>
        <begin position="345"/>
        <end position="367"/>
    </location>
</feature>
<dbReference type="InterPro" id="IPR036259">
    <property type="entry name" value="MFS_trans_sf"/>
</dbReference>
<organism evidence="7 8">
    <name type="scientific">Janthinobacterium kumbetense</name>
    <dbReference type="NCBI Taxonomy" id="2950280"/>
    <lineage>
        <taxon>Bacteria</taxon>
        <taxon>Pseudomonadati</taxon>
        <taxon>Pseudomonadota</taxon>
        <taxon>Betaproteobacteria</taxon>
        <taxon>Burkholderiales</taxon>
        <taxon>Oxalobacteraceae</taxon>
        <taxon>Janthinobacterium</taxon>
    </lineage>
</organism>
<evidence type="ECO:0000256" key="3">
    <source>
        <dbReference type="ARBA" id="ARBA00022692"/>
    </source>
</evidence>
<feature type="transmembrane region" description="Helical" evidence="6">
    <location>
        <begin position="52"/>
        <end position="71"/>
    </location>
</feature>
<evidence type="ECO:0000313" key="8">
    <source>
        <dbReference type="Proteomes" id="UP001202243"/>
    </source>
</evidence>
<dbReference type="PANTHER" id="PTHR23513:SF6">
    <property type="entry name" value="MAJOR FACILITATOR SUPERFAMILY ASSOCIATED DOMAIN-CONTAINING PROTEIN"/>
    <property type="match status" value="1"/>
</dbReference>
<feature type="transmembrane region" description="Helical" evidence="6">
    <location>
        <begin position="190"/>
        <end position="215"/>
    </location>
</feature>
<keyword evidence="3 6" id="KW-0812">Transmembrane</keyword>
<sequence length="439" mass="46954">MRCYYCEPDHFHIEQDIFSSLFQYCAHYLRGDGSAASVDFRRLWFSNGLNCFGAQITSLALPLCAVLLLHATPEQMGVLVALQALPFALFGLPVGVLLDRRSKHPIMLFSESMSGLALASVAVAYWCGVLSMPWLYIVGFIIGTGFVVGGGAEQVFLTFLVGRDGLIDAQSKFAATESASRLIGPGLAGVLVQVLSAPVAILCTACGYLISVFNLRAMSVRDPRPAPSDKHALRDIADGLLFVWREPLLRALAWGAGIWHFLFYASMALTVLFATRDLGMSPGVLGMTQMLGGAGVLLSAFIVKPLTKRYGAGRTILIGLASTSVCFALTPTIPAALFGSAAASAVAYAILMFFFDCGVMLFFIPYLGLRQKVTPDPMLGRMTSTMRFLTVATAPLGALAAGWIAEHFGVRNGLACIAAGSILLTVAMVWGTPLRSVRT</sequence>
<dbReference type="PANTHER" id="PTHR23513">
    <property type="entry name" value="INTEGRAL MEMBRANE EFFLUX PROTEIN-RELATED"/>
    <property type="match status" value="1"/>
</dbReference>
<evidence type="ECO:0000256" key="4">
    <source>
        <dbReference type="ARBA" id="ARBA00022989"/>
    </source>
</evidence>
<reference evidence="7 8" key="1">
    <citation type="submission" date="2022-06" db="EMBL/GenBank/DDBJ databases">
        <title>Janthinobacterium kumbetensis sp. nov., isolated from spring water in Turkey.</title>
        <authorList>
            <person name="Inan Bektas K."/>
            <person name="Belduz A.A."/>
            <person name="Canakci S."/>
            <person name="Nalcaoglu A."/>
            <person name="Ceylan E."/>
            <person name="Kati H."/>
        </authorList>
    </citation>
    <scope>NUCLEOTIDE SEQUENCE [LARGE SCALE GENOMIC DNA]</scope>
    <source>
        <strain evidence="7 8">GK</strain>
    </source>
</reference>
<evidence type="ECO:0000256" key="5">
    <source>
        <dbReference type="ARBA" id="ARBA00023136"/>
    </source>
</evidence>
<dbReference type="EMBL" id="JAMQGR010000002">
    <property type="protein sequence ID" value="MCM2565418.1"/>
    <property type="molecule type" value="Genomic_DNA"/>
</dbReference>
<dbReference type="RefSeq" id="WP_251349236.1">
    <property type="nucleotide sequence ID" value="NZ_JAMQGR010000002.1"/>
</dbReference>
<feature type="transmembrane region" description="Helical" evidence="6">
    <location>
        <begin position="315"/>
        <end position="339"/>
    </location>
</feature>
<protein>
    <submittedName>
        <fullName evidence="7">MFS transporter</fullName>
    </submittedName>
</protein>
<name>A0ABT0WMY5_9BURK</name>
<dbReference type="Proteomes" id="UP001202243">
    <property type="component" value="Unassembled WGS sequence"/>
</dbReference>